<dbReference type="EMBL" id="AP012204">
    <property type="protein sequence ID" value="BAK36398.1"/>
    <property type="molecule type" value="Genomic_DNA"/>
</dbReference>
<dbReference type="OrthoDB" id="3785877at2"/>
<name>F5XME1_MICPN</name>
<dbReference type="Gene3D" id="3.40.50.1010">
    <property type="entry name" value="5'-nuclease"/>
    <property type="match status" value="1"/>
</dbReference>
<reference evidence="1 2" key="1">
    <citation type="submission" date="2011-05" db="EMBL/GenBank/DDBJ databases">
        <title>Whole genome sequence of Microlunatus phosphovorus NM-1.</title>
        <authorList>
            <person name="Hosoyama A."/>
            <person name="Sasaki K."/>
            <person name="Harada T."/>
            <person name="Igarashi R."/>
            <person name="Kawakoshi A."/>
            <person name="Sasagawa M."/>
            <person name="Fukada J."/>
            <person name="Nakamura S."/>
            <person name="Katano Y."/>
            <person name="Hanada S."/>
            <person name="Kamagata Y."/>
            <person name="Nakamura N."/>
            <person name="Yamazaki S."/>
            <person name="Fujita N."/>
        </authorList>
    </citation>
    <scope>NUCLEOTIDE SEQUENCE [LARGE SCALE GENOMIC DNA]</scope>
    <source>
        <strain evidence="2">ATCC 700054 / DSM 10555 / JCM 9379 / NBRC 101784 / NCIMB 13414 / VKM Ac-1990 / NM-1</strain>
    </source>
</reference>
<dbReference type="KEGG" id="mph:MLP_33840"/>
<dbReference type="SUPFAM" id="SSF88723">
    <property type="entry name" value="PIN domain-like"/>
    <property type="match status" value="1"/>
</dbReference>
<protein>
    <recommendedName>
        <fullName evidence="3">PIN domain-containing protein</fullName>
    </recommendedName>
</protein>
<evidence type="ECO:0000313" key="2">
    <source>
        <dbReference type="Proteomes" id="UP000007947"/>
    </source>
</evidence>
<dbReference type="HOGENOM" id="CLU_160591_0_0_11"/>
<keyword evidence="2" id="KW-1185">Reference proteome</keyword>
<dbReference type="STRING" id="1032480.MLP_33840"/>
<sequence>MSTVYDAAALIAAESNNRRIWAEHRARLELGIEPITTAPVVAQVSRSPREVQLRRFLRGCRLVALTPDDAHRIGILLAATGTSDVIDAHVALVASDERADIWTSDPEDLRSLARHTDHPAGIQQV</sequence>
<organism evidence="1 2">
    <name type="scientific">Microlunatus phosphovorus (strain ATCC 700054 / DSM 10555 / JCM 9379 / NBRC 101784 / NCIMB 13414 / VKM Ac-1990 / NM-1)</name>
    <dbReference type="NCBI Taxonomy" id="1032480"/>
    <lineage>
        <taxon>Bacteria</taxon>
        <taxon>Bacillati</taxon>
        <taxon>Actinomycetota</taxon>
        <taxon>Actinomycetes</taxon>
        <taxon>Propionibacteriales</taxon>
        <taxon>Propionibacteriaceae</taxon>
        <taxon>Microlunatus</taxon>
    </lineage>
</organism>
<proteinExistence type="predicted"/>
<evidence type="ECO:0008006" key="3">
    <source>
        <dbReference type="Google" id="ProtNLM"/>
    </source>
</evidence>
<gene>
    <name evidence="1" type="ordered locus">MLP_33840</name>
</gene>
<dbReference type="eggNOG" id="COG1848">
    <property type="taxonomic scope" value="Bacteria"/>
</dbReference>
<dbReference type="Proteomes" id="UP000007947">
    <property type="component" value="Chromosome"/>
</dbReference>
<dbReference type="InterPro" id="IPR029060">
    <property type="entry name" value="PIN-like_dom_sf"/>
</dbReference>
<evidence type="ECO:0000313" key="1">
    <source>
        <dbReference type="EMBL" id="BAK36398.1"/>
    </source>
</evidence>
<dbReference type="AlphaFoldDB" id="F5XME1"/>
<dbReference type="RefSeq" id="WP_013864258.1">
    <property type="nucleotide sequence ID" value="NC_015635.1"/>
</dbReference>
<accession>F5XME1</accession>